<evidence type="ECO:0000256" key="3">
    <source>
        <dbReference type="ARBA" id="ARBA00022989"/>
    </source>
</evidence>
<organism evidence="9 10">
    <name type="scientific">Knipowitschia caucasica</name>
    <name type="common">Caucasian dwarf goby</name>
    <name type="synonym">Pomatoschistus caucasicus</name>
    <dbReference type="NCBI Taxonomy" id="637954"/>
    <lineage>
        <taxon>Eukaryota</taxon>
        <taxon>Metazoa</taxon>
        <taxon>Chordata</taxon>
        <taxon>Craniata</taxon>
        <taxon>Vertebrata</taxon>
        <taxon>Euteleostomi</taxon>
        <taxon>Actinopterygii</taxon>
        <taxon>Neopterygii</taxon>
        <taxon>Teleostei</taxon>
        <taxon>Neoteleostei</taxon>
        <taxon>Acanthomorphata</taxon>
        <taxon>Gobiaria</taxon>
        <taxon>Gobiiformes</taxon>
        <taxon>Gobioidei</taxon>
        <taxon>Gobiidae</taxon>
        <taxon>Gobiinae</taxon>
        <taxon>Knipowitschia</taxon>
    </lineage>
</organism>
<dbReference type="PANTHER" id="PTHR31530:SF2">
    <property type="entry name" value="MAJOR INTRINSICALLY DISORDERED NOTCH2-BINDING RECEPTOR 1"/>
    <property type="match status" value="1"/>
</dbReference>
<protein>
    <recommendedName>
        <fullName evidence="8">Major intrinsically disordered Notch2-binding receptor 1-like C-terminal domain-containing protein</fullName>
    </recommendedName>
</protein>
<evidence type="ECO:0000313" key="10">
    <source>
        <dbReference type="Proteomes" id="UP001497482"/>
    </source>
</evidence>
<evidence type="ECO:0000256" key="7">
    <source>
        <dbReference type="SAM" id="Phobius"/>
    </source>
</evidence>
<evidence type="ECO:0000259" key="8">
    <source>
        <dbReference type="Pfam" id="PF06789"/>
    </source>
</evidence>
<feature type="region of interest" description="Disordered" evidence="6">
    <location>
        <begin position="1"/>
        <end position="55"/>
    </location>
</feature>
<evidence type="ECO:0000256" key="6">
    <source>
        <dbReference type="SAM" id="MobiDB-lite"/>
    </source>
</evidence>
<proteinExistence type="inferred from homology"/>
<dbReference type="GO" id="GO:0012505">
    <property type="term" value="C:endomembrane system"/>
    <property type="evidence" value="ECO:0007669"/>
    <property type="project" value="UniProtKB-SubCell"/>
</dbReference>
<dbReference type="GO" id="GO:0008285">
    <property type="term" value="P:negative regulation of cell population proliferation"/>
    <property type="evidence" value="ECO:0007669"/>
    <property type="project" value="TreeGrafter"/>
</dbReference>
<dbReference type="InterPro" id="IPR009626">
    <property type="entry name" value="MINAR1-like_C"/>
</dbReference>
<accession>A0AAV2LTL6</accession>
<evidence type="ECO:0000256" key="1">
    <source>
        <dbReference type="ARBA" id="ARBA00006410"/>
    </source>
</evidence>
<reference evidence="9 10" key="1">
    <citation type="submission" date="2024-04" db="EMBL/GenBank/DDBJ databases">
        <authorList>
            <person name="Waldvogel A.-M."/>
            <person name="Schoenle A."/>
        </authorList>
    </citation>
    <scope>NUCLEOTIDE SEQUENCE [LARGE SCALE GENOMIC DNA]</scope>
</reference>
<name>A0AAV2LTL6_KNICA</name>
<evidence type="ECO:0000313" key="9">
    <source>
        <dbReference type="EMBL" id="CAL1603354.1"/>
    </source>
</evidence>
<feature type="compositionally biased region" description="Basic and acidic residues" evidence="6">
    <location>
        <begin position="34"/>
        <end position="50"/>
    </location>
</feature>
<keyword evidence="10" id="KW-1185">Reference proteome</keyword>
<gene>
    <name evidence="9" type="ORF">KC01_LOCUS31046</name>
</gene>
<comment type="similarity">
    <text evidence="1">Belongs to the MINAR family.</text>
</comment>
<keyword evidence="3 7" id="KW-1133">Transmembrane helix</keyword>
<dbReference type="InterPro" id="IPR039706">
    <property type="entry name" value="MINAR1-like"/>
</dbReference>
<dbReference type="Pfam" id="PF06789">
    <property type="entry name" value="MINAR1_C"/>
    <property type="match status" value="1"/>
</dbReference>
<sequence>MGVKALKNSLMRRSSRSLNQEPAPDWSTTVYCTERPRTHREQEHPYEVSRIRPGPVDFPPPPFTPSRQKHLQSGPVYTDLSPAVKSSPVYSELRLDSTRLHPGWGSAEGYSRHPEQRPKQLKALDAQGGAALDPAHLEYWLEDVYSPGFDSLLRRKQADLRRARLCKLGALITAATCTLLLVIVVPICTMRT</sequence>
<keyword evidence="4 7" id="KW-0472">Membrane</keyword>
<dbReference type="GO" id="GO:0032007">
    <property type="term" value="P:negative regulation of TOR signaling"/>
    <property type="evidence" value="ECO:0007669"/>
    <property type="project" value="TreeGrafter"/>
</dbReference>
<evidence type="ECO:0000256" key="4">
    <source>
        <dbReference type="ARBA" id="ARBA00023136"/>
    </source>
</evidence>
<keyword evidence="2 7" id="KW-0812">Transmembrane</keyword>
<dbReference type="EMBL" id="OZ035826">
    <property type="protein sequence ID" value="CAL1603354.1"/>
    <property type="molecule type" value="Genomic_DNA"/>
</dbReference>
<feature type="domain" description="Major intrinsically disordered Notch2-binding receptor 1-like C-terminal" evidence="8">
    <location>
        <begin position="68"/>
        <end position="190"/>
    </location>
</feature>
<dbReference type="GO" id="GO:0005886">
    <property type="term" value="C:plasma membrane"/>
    <property type="evidence" value="ECO:0007669"/>
    <property type="project" value="TreeGrafter"/>
</dbReference>
<comment type="subcellular location">
    <subcellularLocation>
        <location evidence="5">Endomembrane system</location>
        <topology evidence="5">Single-pass membrane protein</topology>
    </subcellularLocation>
</comment>
<feature type="transmembrane region" description="Helical" evidence="7">
    <location>
        <begin position="165"/>
        <end position="187"/>
    </location>
</feature>
<evidence type="ECO:0000256" key="2">
    <source>
        <dbReference type="ARBA" id="ARBA00022692"/>
    </source>
</evidence>
<dbReference type="PANTHER" id="PTHR31530">
    <property type="entry name" value="MAJOR INTRINSICALLY DISORDERED NOTCH2-BINDING RECEPTOR 1 MINAR1 FAMILY MEMBER"/>
    <property type="match status" value="1"/>
</dbReference>
<dbReference type="AlphaFoldDB" id="A0AAV2LTL6"/>
<dbReference type="Proteomes" id="UP001497482">
    <property type="component" value="Chromosome 4"/>
</dbReference>
<evidence type="ECO:0000256" key="5">
    <source>
        <dbReference type="ARBA" id="ARBA00037847"/>
    </source>
</evidence>